<evidence type="ECO:0000313" key="2">
    <source>
        <dbReference type="Proteomes" id="UP000185109"/>
    </source>
</evidence>
<gene>
    <name evidence="1" type="ORF">AM571_PC02035</name>
</gene>
<protein>
    <submittedName>
        <fullName evidence="1">Uncharacterized protein</fullName>
    </submittedName>
</protein>
<evidence type="ECO:0000313" key="1">
    <source>
        <dbReference type="EMBL" id="APO79764.1"/>
    </source>
</evidence>
<dbReference type="AlphaFoldDB" id="A0A1L5PHU1"/>
<reference evidence="1 2" key="1">
    <citation type="submission" date="2016-09" db="EMBL/GenBank/DDBJ databases">
        <title>The complete genome sequences of Rhizobium gallicum, symbiovars gallicum and phaseoli, symbionts associated to common bean (Phaseolus vulgaris).</title>
        <authorList>
            <person name="Bustos P."/>
            <person name="Santamaria R.I."/>
            <person name="Perez-Carrascal O.M."/>
            <person name="Juarez S."/>
            <person name="Lozano L."/>
            <person name="Martinez-Flores I."/>
            <person name="Martinez-Romero E."/>
            <person name="Cevallos M."/>
            <person name="Romero D."/>
            <person name="Davila G."/>
            <person name="Gonzalez V."/>
        </authorList>
    </citation>
    <scope>NUCLEOTIDE SEQUENCE [LARGE SCALE GENOMIC DNA]</scope>
    <source>
        <strain evidence="1 2">8C-3</strain>
        <plasmid evidence="2">Plasmid prsp8c3c</plasmid>
    </source>
</reference>
<dbReference type="Proteomes" id="UP000185109">
    <property type="component" value="Plasmid pRsp8C3c"/>
</dbReference>
<dbReference type="EMBL" id="CP017244">
    <property type="protein sequence ID" value="APO79764.1"/>
    <property type="molecule type" value="Genomic_DNA"/>
</dbReference>
<geneLocation type="plasmid" evidence="2">
    <name>prsp8c3c</name>
</geneLocation>
<name>A0A1L5PHU1_RHIET</name>
<accession>A0A1L5PHU1</accession>
<organism evidence="1 2">
    <name type="scientific">Rhizobium etli 8C-3</name>
    <dbReference type="NCBI Taxonomy" id="538025"/>
    <lineage>
        <taxon>Bacteria</taxon>
        <taxon>Pseudomonadati</taxon>
        <taxon>Pseudomonadota</taxon>
        <taxon>Alphaproteobacteria</taxon>
        <taxon>Hyphomicrobiales</taxon>
        <taxon>Rhizobiaceae</taxon>
        <taxon>Rhizobium/Agrobacterium group</taxon>
        <taxon>Rhizobium</taxon>
    </lineage>
</organism>
<proteinExistence type="predicted"/>
<keyword evidence="1" id="KW-0614">Plasmid</keyword>
<sequence length="55" mass="5917">MPPGSIGNRSVVSLTAFLLKLGSKSPAMHQLPKCEGRNGLMGLSLTRPLVLKEER</sequence>